<evidence type="ECO:0000256" key="7">
    <source>
        <dbReference type="ARBA" id="ARBA00022801"/>
    </source>
</evidence>
<keyword evidence="3" id="KW-1003">Cell membrane</keyword>
<evidence type="ECO:0000259" key="12">
    <source>
        <dbReference type="Pfam" id="PF01435"/>
    </source>
</evidence>
<dbReference type="Pfam" id="PF01435">
    <property type="entry name" value="Peptidase_M48"/>
    <property type="match status" value="1"/>
</dbReference>
<dbReference type="PANTHER" id="PTHR43221">
    <property type="entry name" value="PROTEASE HTPX"/>
    <property type="match status" value="1"/>
</dbReference>
<evidence type="ECO:0000313" key="14">
    <source>
        <dbReference type="Proteomes" id="UP000199515"/>
    </source>
</evidence>
<keyword evidence="14" id="KW-1185">Reference proteome</keyword>
<evidence type="ECO:0000256" key="5">
    <source>
        <dbReference type="ARBA" id="ARBA00022692"/>
    </source>
</evidence>
<evidence type="ECO:0000313" key="13">
    <source>
        <dbReference type="EMBL" id="SDX15244.1"/>
    </source>
</evidence>
<keyword evidence="10" id="KW-0482">Metalloprotease</keyword>
<accession>A0A1H2ZEL8</accession>
<dbReference type="PANTHER" id="PTHR43221:SF1">
    <property type="entry name" value="PROTEASE HTPX"/>
    <property type="match status" value="1"/>
</dbReference>
<evidence type="ECO:0000256" key="6">
    <source>
        <dbReference type="ARBA" id="ARBA00022723"/>
    </source>
</evidence>
<evidence type="ECO:0000256" key="9">
    <source>
        <dbReference type="ARBA" id="ARBA00022989"/>
    </source>
</evidence>
<sequence length="507" mass="54963">MKFSVRAATAVALLAGFPALVLALVGGLVAFEVFALQHSIFVAIKLGIITVPATYALLKGLLSVVKRTGDEVEGVLLTEAAQPELWALVRRLAVIAGTRPPDEIYLTGEVNAAVAEQTRWLGLRVLKRRMFIGAPLLAGLREDQLASVLTHELAHYSHNDTRLAGVTYGGKRAVVGVLSTLDHSDWFQKLIGKLFTLYAKLYFRVSSAVCRRQELAADRLSARAAGNEAATSALRESYAIDAAWDLFMARYAVVGWKAGYLPSEVFGGFAELRDSVDDQLEKIRRNPPDQAGPYDSHPPVTVRVAAIEALPDEPIMVFGRGPATALLRESAAVLDEALLTSLVPEAREKRRVDWPTLVNLSCRADAIPEALSTLDAAGRAMRRVSTYRTLLDALDAGLILELVVTDAKPDPGAGPRAQREFAKLAVRDGLSSVIQIALADAGLARWDLSWSSPGELVVDEPYASEFGEALDTAVDGNTLELRRLLTSAKVDLDTRPLPERSQPWSSR</sequence>
<dbReference type="STRING" id="589385.SAMN05421504_102469"/>
<protein>
    <submittedName>
        <fullName evidence="13">Zn-dependent protease with chaperone function</fullName>
    </submittedName>
</protein>
<dbReference type="GO" id="GO:0005886">
    <property type="term" value="C:plasma membrane"/>
    <property type="evidence" value="ECO:0007669"/>
    <property type="project" value="UniProtKB-SubCell"/>
</dbReference>
<proteinExistence type="predicted"/>
<keyword evidence="8" id="KW-0862">Zinc</keyword>
<evidence type="ECO:0000256" key="3">
    <source>
        <dbReference type="ARBA" id="ARBA00022475"/>
    </source>
</evidence>
<evidence type="ECO:0000256" key="10">
    <source>
        <dbReference type="ARBA" id="ARBA00023049"/>
    </source>
</evidence>
<dbReference type="InterPro" id="IPR001915">
    <property type="entry name" value="Peptidase_M48"/>
</dbReference>
<keyword evidence="5" id="KW-0812">Transmembrane</keyword>
<reference evidence="13 14" key="1">
    <citation type="submission" date="2016-10" db="EMBL/GenBank/DDBJ databases">
        <authorList>
            <person name="de Groot N.N."/>
        </authorList>
    </citation>
    <scope>NUCLEOTIDE SEQUENCE [LARGE SCALE GENOMIC DNA]</scope>
    <source>
        <strain evidence="13 14">CPCC 202699</strain>
    </source>
</reference>
<keyword evidence="6" id="KW-0479">Metal-binding</keyword>
<dbReference type="OrthoDB" id="155290at2"/>
<dbReference type="AlphaFoldDB" id="A0A1H2ZEL8"/>
<keyword evidence="4 13" id="KW-0645">Protease</keyword>
<organism evidence="13 14">
    <name type="scientific">Amycolatopsis xylanica</name>
    <dbReference type="NCBI Taxonomy" id="589385"/>
    <lineage>
        <taxon>Bacteria</taxon>
        <taxon>Bacillati</taxon>
        <taxon>Actinomycetota</taxon>
        <taxon>Actinomycetes</taxon>
        <taxon>Pseudonocardiales</taxon>
        <taxon>Pseudonocardiaceae</taxon>
        <taxon>Amycolatopsis</taxon>
    </lineage>
</organism>
<dbReference type="GO" id="GO:0006508">
    <property type="term" value="P:proteolysis"/>
    <property type="evidence" value="ECO:0007669"/>
    <property type="project" value="UniProtKB-KW"/>
</dbReference>
<dbReference type="CDD" id="cd07328">
    <property type="entry name" value="M48_Ste24p_like"/>
    <property type="match status" value="1"/>
</dbReference>
<dbReference type="Gene3D" id="3.30.2010.10">
    <property type="entry name" value="Metalloproteases ('zincins'), catalytic domain"/>
    <property type="match status" value="1"/>
</dbReference>
<keyword evidence="9" id="KW-1133">Transmembrane helix</keyword>
<dbReference type="InterPro" id="IPR050083">
    <property type="entry name" value="HtpX_protease"/>
</dbReference>
<evidence type="ECO:0000256" key="11">
    <source>
        <dbReference type="ARBA" id="ARBA00023136"/>
    </source>
</evidence>
<dbReference type="RefSeq" id="WP_091288350.1">
    <property type="nucleotide sequence ID" value="NZ_FNON01000002.1"/>
</dbReference>
<evidence type="ECO:0000256" key="4">
    <source>
        <dbReference type="ARBA" id="ARBA00022670"/>
    </source>
</evidence>
<comment type="cofactor">
    <cofactor evidence="1">
        <name>Zn(2+)</name>
        <dbReference type="ChEBI" id="CHEBI:29105"/>
    </cofactor>
</comment>
<feature type="domain" description="Peptidase M48" evidence="12">
    <location>
        <begin position="121"/>
        <end position="309"/>
    </location>
</feature>
<keyword evidence="11" id="KW-0472">Membrane</keyword>
<evidence type="ECO:0000256" key="2">
    <source>
        <dbReference type="ARBA" id="ARBA00004651"/>
    </source>
</evidence>
<dbReference type="EMBL" id="FNON01000002">
    <property type="protein sequence ID" value="SDX15244.1"/>
    <property type="molecule type" value="Genomic_DNA"/>
</dbReference>
<keyword evidence="7" id="KW-0378">Hydrolase</keyword>
<evidence type="ECO:0000256" key="8">
    <source>
        <dbReference type="ARBA" id="ARBA00022833"/>
    </source>
</evidence>
<evidence type="ECO:0000256" key="1">
    <source>
        <dbReference type="ARBA" id="ARBA00001947"/>
    </source>
</evidence>
<gene>
    <name evidence="13" type="ORF">SAMN05421504_102469</name>
</gene>
<dbReference type="GO" id="GO:0046872">
    <property type="term" value="F:metal ion binding"/>
    <property type="evidence" value="ECO:0007669"/>
    <property type="project" value="UniProtKB-KW"/>
</dbReference>
<name>A0A1H2ZEL8_9PSEU</name>
<dbReference type="Proteomes" id="UP000199515">
    <property type="component" value="Unassembled WGS sequence"/>
</dbReference>
<comment type="subcellular location">
    <subcellularLocation>
        <location evidence="2">Cell membrane</location>
        <topology evidence="2">Multi-pass membrane protein</topology>
    </subcellularLocation>
</comment>
<dbReference type="GO" id="GO:0004222">
    <property type="term" value="F:metalloendopeptidase activity"/>
    <property type="evidence" value="ECO:0007669"/>
    <property type="project" value="InterPro"/>
</dbReference>